<evidence type="ECO:0000259" key="7">
    <source>
        <dbReference type="Pfam" id="PF01979"/>
    </source>
</evidence>
<evidence type="ECO:0000256" key="3">
    <source>
        <dbReference type="ARBA" id="ARBA00022801"/>
    </source>
</evidence>
<evidence type="ECO:0000256" key="1">
    <source>
        <dbReference type="ARBA" id="ARBA00006773"/>
    </source>
</evidence>
<dbReference type="NCBIfam" id="TIGR01178">
    <property type="entry name" value="ade"/>
    <property type="match status" value="1"/>
</dbReference>
<dbReference type="SUPFAM" id="SSF51338">
    <property type="entry name" value="Composite domain of metallo-dependent hydrolases"/>
    <property type="match status" value="1"/>
</dbReference>
<dbReference type="PANTHER" id="PTHR11113">
    <property type="entry name" value="N-ACETYLGLUCOSAMINE-6-PHOSPHATE DEACETYLASE"/>
    <property type="match status" value="1"/>
</dbReference>
<dbReference type="PANTHER" id="PTHR11113:SF2">
    <property type="entry name" value="ADENINE DEAMINASE"/>
    <property type="match status" value="1"/>
</dbReference>
<dbReference type="InterPro" id="IPR011059">
    <property type="entry name" value="Metal-dep_hydrolase_composite"/>
</dbReference>
<evidence type="ECO:0000313" key="9">
    <source>
        <dbReference type="EMBL" id="MEY7999873.1"/>
    </source>
</evidence>
<dbReference type="GO" id="GO:0000034">
    <property type="term" value="F:adenine deaminase activity"/>
    <property type="evidence" value="ECO:0007669"/>
    <property type="project" value="UniProtKB-EC"/>
</dbReference>
<comment type="cofactor">
    <cofactor evidence="6">
        <name>Mn(2+)</name>
        <dbReference type="ChEBI" id="CHEBI:29035"/>
    </cofactor>
</comment>
<evidence type="ECO:0000313" key="10">
    <source>
        <dbReference type="Proteomes" id="UP001564657"/>
    </source>
</evidence>
<proteinExistence type="inferred from homology"/>
<evidence type="ECO:0000256" key="5">
    <source>
        <dbReference type="ARBA" id="ARBA00047720"/>
    </source>
</evidence>
<evidence type="ECO:0000259" key="8">
    <source>
        <dbReference type="Pfam" id="PF13382"/>
    </source>
</evidence>
<dbReference type="Gene3D" id="3.20.20.140">
    <property type="entry name" value="Metal-dependent hydrolases"/>
    <property type="match status" value="1"/>
</dbReference>
<dbReference type="InterPro" id="IPR006680">
    <property type="entry name" value="Amidohydro-rel"/>
</dbReference>
<keyword evidence="3 6" id="KW-0378">Hydrolase</keyword>
<dbReference type="EMBL" id="JBGEWD010000005">
    <property type="protein sequence ID" value="MEY7999873.1"/>
    <property type="molecule type" value="Genomic_DNA"/>
</dbReference>
<comment type="similarity">
    <text evidence="1 6">Belongs to the metallo-dependent hydrolases superfamily. Adenine deaminase family.</text>
</comment>
<gene>
    <name evidence="6 9" type="primary">ade</name>
    <name evidence="9" type="ORF">AB8U03_06640</name>
</gene>
<reference evidence="9 10" key="1">
    <citation type="submission" date="2024-08" db="EMBL/GenBank/DDBJ databases">
        <title>Clostridium lapicellarii sp. nov., and Clostridium renhuaiense sp. nov., two species isolated from the mud in a fermentation cellar used for producing sauce-flavour Chinese liquors.</title>
        <authorList>
            <person name="Yang F."/>
            <person name="Wang H."/>
            <person name="Chen L.Q."/>
            <person name="Zhou N."/>
            <person name="Lu J.J."/>
            <person name="Pu X.X."/>
            <person name="Wan B."/>
            <person name="Wang L."/>
            <person name="Liu S.J."/>
        </authorList>
    </citation>
    <scope>NUCLEOTIDE SEQUENCE [LARGE SCALE GENOMIC DNA]</scope>
    <source>
        <strain evidence="9 10">MT-5</strain>
    </source>
</reference>
<evidence type="ECO:0000256" key="4">
    <source>
        <dbReference type="ARBA" id="ARBA00023211"/>
    </source>
</evidence>
<accession>A0ABV4BM66</accession>
<dbReference type="InterPro" id="IPR026912">
    <property type="entry name" value="Adenine_deam_C"/>
</dbReference>
<dbReference type="InterPro" id="IPR032466">
    <property type="entry name" value="Metal_Hydrolase"/>
</dbReference>
<dbReference type="RefSeq" id="WP_369703765.1">
    <property type="nucleotide sequence ID" value="NZ_JBGEWD010000005.1"/>
</dbReference>
<keyword evidence="10" id="KW-1185">Reference proteome</keyword>
<evidence type="ECO:0000256" key="6">
    <source>
        <dbReference type="HAMAP-Rule" id="MF_01518"/>
    </source>
</evidence>
<comment type="caution">
    <text evidence="9">The sequence shown here is derived from an EMBL/GenBank/DDBJ whole genome shotgun (WGS) entry which is preliminary data.</text>
</comment>
<organism evidence="9 10">
    <name type="scientific">Clostridium moutaii</name>
    <dbReference type="NCBI Taxonomy" id="3240932"/>
    <lineage>
        <taxon>Bacteria</taxon>
        <taxon>Bacillati</taxon>
        <taxon>Bacillota</taxon>
        <taxon>Clostridia</taxon>
        <taxon>Eubacteriales</taxon>
        <taxon>Clostridiaceae</taxon>
        <taxon>Clostridium</taxon>
    </lineage>
</organism>
<dbReference type="Pfam" id="PF01979">
    <property type="entry name" value="Amidohydro_1"/>
    <property type="match status" value="1"/>
</dbReference>
<evidence type="ECO:0000256" key="2">
    <source>
        <dbReference type="ARBA" id="ARBA00012782"/>
    </source>
</evidence>
<dbReference type="InterPro" id="IPR006679">
    <property type="entry name" value="Adenine_deam"/>
</dbReference>
<comment type="catalytic activity">
    <reaction evidence="5 6">
        <text>adenine + H2O + H(+) = hypoxanthine + NH4(+)</text>
        <dbReference type="Rhea" id="RHEA:23688"/>
        <dbReference type="ChEBI" id="CHEBI:15377"/>
        <dbReference type="ChEBI" id="CHEBI:15378"/>
        <dbReference type="ChEBI" id="CHEBI:16708"/>
        <dbReference type="ChEBI" id="CHEBI:17368"/>
        <dbReference type="ChEBI" id="CHEBI:28938"/>
        <dbReference type="EC" id="3.5.4.2"/>
    </reaction>
</comment>
<feature type="domain" description="Adenine deaminase C-terminal" evidence="8">
    <location>
        <begin position="396"/>
        <end position="561"/>
    </location>
</feature>
<dbReference type="Proteomes" id="UP001564657">
    <property type="component" value="Unassembled WGS sequence"/>
</dbReference>
<sequence>MKDRTRKQRAAIGNEKADIVLKGGNIVNVFTEEITQDDVAIVEDTIVGIGKYEGKREIDCTGKYIVPGFIDAHMHMESTMVMPQELSKVILKWGTTTLIADPHELVNVKGEKALDFLLDATGHVPLNIYIMIPSSVPATKFDTNGAGKFLAENMEKYKDDPRVLGLGEVMCFHDVIENKREIMDKIVLFEDKIIDGHAPGIAGKEVQSYRLAGIDNDHECITFNEALEKMRAGFHILIREGSGAKNLEAIVKGILHAKLSFEQCMFCTDDKHLDDIEREGHISYNVKKAIQLGVSPVKAVKMATYYPARFYGLKNYGAVAAGYTADIVVLKNLKQVKIDFVLKSGYVVDDDYLSLFQYEVKEPEMLNTVIFKPITKEKLVLKREKKNHVMEIVKEQLTTEHLFEEIPGKGDVFIPNGEYTKLCVVERHGKTDHVAVAPLKGFGIKNGAIATTVSHDSHNIIAAGDNDEDIMIAVNYLRKLQGGYVIASDGKVIESLPLPIGGLISNLSSSAVQKKTKTMIGIAREMGVNQGIDPFITLSFMALPVIPKIRLTDKGLLDVEKIQLIRQG</sequence>
<dbReference type="SUPFAM" id="SSF51556">
    <property type="entry name" value="Metallo-dependent hydrolases"/>
    <property type="match status" value="1"/>
</dbReference>
<feature type="domain" description="Amidohydrolase-related" evidence="7">
    <location>
        <begin position="64"/>
        <end position="347"/>
    </location>
</feature>
<dbReference type="EC" id="3.5.4.2" evidence="2 6"/>
<dbReference type="HAMAP" id="MF_01518">
    <property type="entry name" value="Adenine_deamin"/>
    <property type="match status" value="1"/>
</dbReference>
<keyword evidence="4 6" id="KW-0464">Manganese</keyword>
<dbReference type="CDD" id="cd01295">
    <property type="entry name" value="AdeC"/>
    <property type="match status" value="1"/>
</dbReference>
<protein>
    <recommendedName>
        <fullName evidence="2 6">Adenine deaminase</fullName>
        <shortName evidence="6">Adenase</shortName>
        <shortName evidence="6">Adenine aminase</shortName>
        <ecNumber evidence="2 6">3.5.4.2</ecNumber>
    </recommendedName>
</protein>
<dbReference type="Pfam" id="PF13382">
    <property type="entry name" value="Adenine_deam_C"/>
    <property type="match status" value="1"/>
</dbReference>
<name>A0ABV4BM66_9CLOT</name>
<dbReference type="Gene3D" id="2.30.40.10">
    <property type="entry name" value="Urease, subunit C, domain 1"/>
    <property type="match status" value="1"/>
</dbReference>